<evidence type="ECO:0000256" key="1">
    <source>
        <dbReference type="SAM" id="MobiDB-lite"/>
    </source>
</evidence>
<gene>
    <name evidence="2" type="ORF">S06H3_14649</name>
</gene>
<evidence type="ECO:0000313" key="2">
    <source>
        <dbReference type="EMBL" id="GAI04369.1"/>
    </source>
</evidence>
<dbReference type="EMBL" id="BARV01007170">
    <property type="protein sequence ID" value="GAI04369.1"/>
    <property type="molecule type" value="Genomic_DNA"/>
</dbReference>
<comment type="caution">
    <text evidence="2">The sequence shown here is derived from an EMBL/GenBank/DDBJ whole genome shotgun (WGS) entry which is preliminary data.</text>
</comment>
<reference evidence="2" key="1">
    <citation type="journal article" date="2014" name="Front. Microbiol.">
        <title>High frequency of phylogenetically diverse reductive dehalogenase-homologous genes in deep subseafloor sedimentary metagenomes.</title>
        <authorList>
            <person name="Kawai M."/>
            <person name="Futagami T."/>
            <person name="Toyoda A."/>
            <person name="Takaki Y."/>
            <person name="Nishi S."/>
            <person name="Hori S."/>
            <person name="Arai W."/>
            <person name="Tsubouchi T."/>
            <person name="Morono Y."/>
            <person name="Uchiyama I."/>
            <person name="Ito T."/>
            <person name="Fujiyama A."/>
            <person name="Inagaki F."/>
            <person name="Takami H."/>
        </authorList>
    </citation>
    <scope>NUCLEOTIDE SEQUENCE</scope>
    <source>
        <strain evidence="2">Expedition CK06-06</strain>
    </source>
</reference>
<accession>X1MDB7</accession>
<organism evidence="2">
    <name type="scientific">marine sediment metagenome</name>
    <dbReference type="NCBI Taxonomy" id="412755"/>
    <lineage>
        <taxon>unclassified sequences</taxon>
        <taxon>metagenomes</taxon>
        <taxon>ecological metagenomes</taxon>
    </lineage>
</organism>
<dbReference type="AlphaFoldDB" id="X1MDB7"/>
<feature type="non-terminal residue" evidence="2">
    <location>
        <position position="203"/>
    </location>
</feature>
<feature type="region of interest" description="Disordered" evidence="1">
    <location>
        <begin position="37"/>
        <end position="64"/>
    </location>
</feature>
<name>X1MDB7_9ZZZZ</name>
<proteinExistence type="predicted"/>
<sequence>MPSSSALNPGDDLLSAQFNALRDDVLDLVLGHDHSGAAEHGKGVHHGATTGLGDDDHPQYPGHAQTETISGAWTFTGLMRVPSGTEFPGAPVDGNVFYRTDEDLLYIYDGAAWEGVVPAAHDILSASHGDTLTAGVIDGDVMIGNITPKWSRLAIVVPAADVRNVFGIDNAELRPSWKTALDATDPADIAAAAAPGTSLLFPH</sequence>
<protein>
    <submittedName>
        <fullName evidence="2">Uncharacterized protein</fullName>
    </submittedName>
</protein>